<sequence length="240" mass="26760">MHHKCKSLEEKNSMLLGKLAALNESIKSRINDHVTIESDLPASGADIPTSNKFLSLSDESIIEEPSHKSSSKQHSVSSNPNNAKNEADTILICDSNGRHLNPPLLSPTAKQAVRTRCATLVRAKSIINSTTYTSPKSFIIDTGTNDLEHSDTNEALIKNAIGTVELIQTKHPESHIIFSFILTRNDELDKRGMTLNNCLEKLLSTKKNFTFVRHSNINSKYHLKDKKHLNDRSEPEARIL</sequence>
<protein>
    <submittedName>
        <fullName evidence="1">Uncharacterized protein</fullName>
    </submittedName>
</protein>
<dbReference type="SUPFAM" id="SSF52266">
    <property type="entry name" value="SGNH hydrolase"/>
    <property type="match status" value="1"/>
</dbReference>
<dbReference type="EMBL" id="CACRXK020006392">
    <property type="protein sequence ID" value="CAB4009268.1"/>
    <property type="molecule type" value="Genomic_DNA"/>
</dbReference>
<accession>A0A6S7J9Y3</accession>
<evidence type="ECO:0000313" key="1">
    <source>
        <dbReference type="EMBL" id="CAB4009268.1"/>
    </source>
</evidence>
<evidence type="ECO:0000313" key="2">
    <source>
        <dbReference type="Proteomes" id="UP001152795"/>
    </source>
</evidence>
<proteinExistence type="predicted"/>
<comment type="caution">
    <text evidence="1">The sequence shown here is derived from an EMBL/GenBank/DDBJ whole genome shotgun (WGS) entry which is preliminary data.</text>
</comment>
<name>A0A6S7J9Y3_PARCT</name>
<organism evidence="1 2">
    <name type="scientific">Paramuricea clavata</name>
    <name type="common">Red gorgonian</name>
    <name type="synonym">Violescent sea-whip</name>
    <dbReference type="NCBI Taxonomy" id="317549"/>
    <lineage>
        <taxon>Eukaryota</taxon>
        <taxon>Metazoa</taxon>
        <taxon>Cnidaria</taxon>
        <taxon>Anthozoa</taxon>
        <taxon>Octocorallia</taxon>
        <taxon>Malacalcyonacea</taxon>
        <taxon>Plexauridae</taxon>
        <taxon>Paramuricea</taxon>
    </lineage>
</organism>
<keyword evidence="2" id="KW-1185">Reference proteome</keyword>
<reference evidence="1" key="1">
    <citation type="submission" date="2020-04" db="EMBL/GenBank/DDBJ databases">
        <authorList>
            <person name="Alioto T."/>
            <person name="Alioto T."/>
            <person name="Gomez Garrido J."/>
        </authorList>
    </citation>
    <scope>NUCLEOTIDE SEQUENCE</scope>
    <source>
        <strain evidence="1">A484AB</strain>
    </source>
</reference>
<dbReference type="AlphaFoldDB" id="A0A6S7J9Y3"/>
<dbReference type="Proteomes" id="UP001152795">
    <property type="component" value="Unassembled WGS sequence"/>
</dbReference>
<gene>
    <name evidence="1" type="ORF">PACLA_8A012133</name>
</gene>
<dbReference type="Gene3D" id="3.40.50.1110">
    <property type="entry name" value="SGNH hydrolase"/>
    <property type="match status" value="1"/>
</dbReference>
<dbReference type="InterPro" id="IPR036514">
    <property type="entry name" value="SGNH_hydro_sf"/>
</dbReference>